<accession>A0A835H472</accession>
<evidence type="ECO:0000259" key="2">
    <source>
        <dbReference type="Pfam" id="PF03372"/>
    </source>
</evidence>
<proteinExistence type="predicted"/>
<feature type="region of interest" description="Disordered" evidence="1">
    <location>
        <begin position="205"/>
        <end position="224"/>
    </location>
</feature>
<evidence type="ECO:0000313" key="4">
    <source>
        <dbReference type="Proteomes" id="UP000631114"/>
    </source>
</evidence>
<dbReference type="Gene3D" id="3.60.10.10">
    <property type="entry name" value="Endonuclease/exonuclease/phosphatase"/>
    <property type="match status" value="1"/>
</dbReference>
<feature type="region of interest" description="Disordered" evidence="1">
    <location>
        <begin position="126"/>
        <end position="147"/>
    </location>
</feature>
<sequence>MASSVGKEQEASGKEQHAENRGTKTDQVEHDNAQQKDSEHEKSPTEQVLGKAFLVSGDVVYDSRQTREVCDYRQPREDGDSRQTRVETREEEGIHQMESVAAAELLVSGDVGWYYRQNREAWGSRQTREEEGIHQTESVAAAAPSPHMREEDSLILRNGNSPFLERGGSTSKSLSRIHTNSVGLNIADSEAEKVMHLLVLKQQVRELESKPPDPTSPQSSNWSDMIEEEVEDQLQRNKERYKPQWQLQSHTLPATRSRSRSRTKGIANDKSQNRLSKLINKWEPEIVGIAEPMIYPTDLPMSFLQSLGISSAFYSNPSSDPKRTPNLWLLWKDSISAPTMIHFSNQHITVMVDNVLITIVHAHCLYVQRRLLWLELSTINSSNLPWLILGDFNVYLSVSEKRGGNNPTATSMTDFRDFMNNNQLIEVPNSGFQLTWWNKQVGEFKILGKLDRMLCNVNWSSTFPGWKYKVEPIMGHSLYILTQKLKRLKAVLKKWNKETFGNIRFKVEEETKTLELMHEQFESGNVMEEFVMNMVDQENQVELLL</sequence>
<reference evidence="3 4" key="1">
    <citation type="submission" date="2020-10" db="EMBL/GenBank/DDBJ databases">
        <title>The Coptis chinensis genome and diversification of protoberbering-type alkaloids.</title>
        <authorList>
            <person name="Wang B."/>
            <person name="Shu S."/>
            <person name="Song C."/>
            <person name="Liu Y."/>
        </authorList>
    </citation>
    <scope>NUCLEOTIDE SEQUENCE [LARGE SCALE GENOMIC DNA]</scope>
    <source>
        <strain evidence="3">HL-2020</strain>
        <tissue evidence="3">Leaf</tissue>
    </source>
</reference>
<dbReference type="EMBL" id="JADFTS010000009">
    <property type="protein sequence ID" value="KAF9590368.1"/>
    <property type="molecule type" value="Genomic_DNA"/>
</dbReference>
<dbReference type="Proteomes" id="UP000631114">
    <property type="component" value="Unassembled WGS sequence"/>
</dbReference>
<feature type="region of interest" description="Disordered" evidence="1">
    <location>
        <begin position="1"/>
        <end position="85"/>
    </location>
</feature>
<dbReference type="PANTHER" id="PTHR33710">
    <property type="entry name" value="BNAC02G09200D PROTEIN"/>
    <property type="match status" value="1"/>
</dbReference>
<gene>
    <name evidence="3" type="ORF">IFM89_033894</name>
</gene>
<feature type="compositionally biased region" description="Polar residues" evidence="1">
    <location>
        <begin position="245"/>
        <end position="256"/>
    </location>
</feature>
<feature type="domain" description="Endonuclease/exonuclease/phosphatase" evidence="2">
    <location>
        <begin position="267"/>
        <end position="417"/>
    </location>
</feature>
<dbReference type="GO" id="GO:0003824">
    <property type="term" value="F:catalytic activity"/>
    <property type="evidence" value="ECO:0007669"/>
    <property type="project" value="InterPro"/>
</dbReference>
<dbReference type="PANTHER" id="PTHR33710:SF71">
    <property type="entry name" value="ENDONUCLEASE_EXONUCLEASE_PHOSPHATASE DOMAIN-CONTAINING PROTEIN"/>
    <property type="match status" value="1"/>
</dbReference>
<feature type="compositionally biased region" description="Basic and acidic residues" evidence="1">
    <location>
        <begin position="64"/>
        <end position="85"/>
    </location>
</feature>
<dbReference type="AlphaFoldDB" id="A0A835H472"/>
<keyword evidence="4" id="KW-1185">Reference proteome</keyword>
<evidence type="ECO:0000313" key="3">
    <source>
        <dbReference type="EMBL" id="KAF9590368.1"/>
    </source>
</evidence>
<comment type="caution">
    <text evidence="3">The sequence shown here is derived from an EMBL/GenBank/DDBJ whole genome shotgun (WGS) entry which is preliminary data.</text>
</comment>
<dbReference type="OrthoDB" id="689641at2759"/>
<dbReference type="InterPro" id="IPR005135">
    <property type="entry name" value="Endo/exonuclease/phosphatase"/>
</dbReference>
<organism evidence="3 4">
    <name type="scientific">Coptis chinensis</name>
    <dbReference type="NCBI Taxonomy" id="261450"/>
    <lineage>
        <taxon>Eukaryota</taxon>
        <taxon>Viridiplantae</taxon>
        <taxon>Streptophyta</taxon>
        <taxon>Embryophyta</taxon>
        <taxon>Tracheophyta</taxon>
        <taxon>Spermatophyta</taxon>
        <taxon>Magnoliopsida</taxon>
        <taxon>Ranunculales</taxon>
        <taxon>Ranunculaceae</taxon>
        <taxon>Coptidoideae</taxon>
        <taxon>Coptis</taxon>
    </lineage>
</organism>
<name>A0A835H472_9MAGN</name>
<feature type="region of interest" description="Disordered" evidence="1">
    <location>
        <begin position="240"/>
        <end position="270"/>
    </location>
</feature>
<evidence type="ECO:0000256" key="1">
    <source>
        <dbReference type="SAM" id="MobiDB-lite"/>
    </source>
</evidence>
<feature type="compositionally biased region" description="Basic and acidic residues" evidence="1">
    <location>
        <begin position="7"/>
        <end position="44"/>
    </location>
</feature>
<dbReference type="Pfam" id="PF03372">
    <property type="entry name" value="Exo_endo_phos"/>
    <property type="match status" value="1"/>
</dbReference>
<dbReference type="InterPro" id="IPR036691">
    <property type="entry name" value="Endo/exonu/phosph_ase_sf"/>
</dbReference>
<protein>
    <recommendedName>
        <fullName evidence="2">Endonuclease/exonuclease/phosphatase domain-containing protein</fullName>
    </recommendedName>
</protein>
<dbReference type="SUPFAM" id="SSF56219">
    <property type="entry name" value="DNase I-like"/>
    <property type="match status" value="1"/>
</dbReference>